<dbReference type="GO" id="GO:0020037">
    <property type="term" value="F:heme binding"/>
    <property type="evidence" value="ECO:0007669"/>
    <property type="project" value="InterPro"/>
</dbReference>
<keyword evidence="16" id="KW-0520">NAD</keyword>
<dbReference type="SUPFAM" id="SSF46458">
    <property type="entry name" value="Globin-like"/>
    <property type="match status" value="1"/>
</dbReference>
<evidence type="ECO:0000256" key="6">
    <source>
        <dbReference type="ARBA" id="ARBA00014637"/>
    </source>
</evidence>
<dbReference type="FunFam" id="2.40.30.10:FF:000034">
    <property type="entry name" value="Flavohemoprotein"/>
    <property type="match status" value="1"/>
</dbReference>
<dbReference type="CDD" id="cd14781">
    <property type="entry name" value="FHb-globin_1"/>
    <property type="match status" value="1"/>
</dbReference>
<evidence type="ECO:0000256" key="20">
    <source>
        <dbReference type="ARBA" id="ARBA00033187"/>
    </source>
</evidence>
<evidence type="ECO:0000256" key="19">
    <source>
        <dbReference type="ARBA" id="ARBA00030929"/>
    </source>
</evidence>
<comment type="similarity">
    <text evidence="3">In the C-terminal section; belongs to the flavoprotein pyridine nucleotide cytochrome reductase family.</text>
</comment>
<dbReference type="InterPro" id="IPR008333">
    <property type="entry name" value="Cbr1-like_FAD-bd_dom"/>
</dbReference>
<keyword evidence="15" id="KW-0408">Iron</keyword>
<comment type="function">
    <text evidence="17">Is involved in NO detoxification in an aerobic process, termed nitric oxide dioxygenase (NOD) reaction that utilizes O(2) and NAD(P)H to convert NO to nitrate, which protects the bacterium from various noxious nitrogen compounds. Therefore, plays a central role in the inducible response to nitrosative stress.</text>
</comment>
<dbReference type="Pfam" id="PF00175">
    <property type="entry name" value="NAD_binding_1"/>
    <property type="match status" value="1"/>
</dbReference>
<dbReference type="GO" id="GO:0071949">
    <property type="term" value="F:FAD binding"/>
    <property type="evidence" value="ECO:0007669"/>
    <property type="project" value="TreeGrafter"/>
</dbReference>
<protein>
    <recommendedName>
        <fullName evidence="6">Flavohemoprotein</fullName>
        <ecNumber evidence="5">1.14.12.17</ecNumber>
    </recommendedName>
    <alternativeName>
        <fullName evidence="19">Flavohemoglobin</fullName>
    </alternativeName>
    <alternativeName>
        <fullName evidence="18">Hemoglobin-like protein</fullName>
    </alternativeName>
    <alternativeName>
        <fullName evidence="20">Nitric oxide dioxygenase</fullName>
    </alternativeName>
</protein>
<keyword evidence="9 23" id="KW-0561">Oxygen transport</keyword>
<keyword evidence="10" id="KW-0285">Flavoprotein</keyword>
<keyword evidence="26" id="KW-0614">Plasmid</keyword>
<evidence type="ECO:0000256" key="14">
    <source>
        <dbReference type="ARBA" id="ARBA00023002"/>
    </source>
</evidence>
<dbReference type="NCBIfam" id="NF009805">
    <property type="entry name" value="PRK13289.1"/>
    <property type="match status" value="1"/>
</dbReference>
<dbReference type="Pfam" id="PF00042">
    <property type="entry name" value="Globin"/>
    <property type="match status" value="1"/>
</dbReference>
<comment type="cofactor">
    <cofactor evidence="1">
        <name>heme b</name>
        <dbReference type="ChEBI" id="CHEBI:60344"/>
    </cofactor>
</comment>
<dbReference type="SUPFAM" id="SSF52343">
    <property type="entry name" value="Ferredoxin reductase-like, C-terminal NADP-linked domain"/>
    <property type="match status" value="1"/>
</dbReference>
<feature type="domain" description="FAD-binding FR-type" evidence="25">
    <location>
        <begin position="155"/>
        <end position="259"/>
    </location>
</feature>
<dbReference type="SUPFAM" id="SSF63380">
    <property type="entry name" value="Riboflavin synthase domain-like"/>
    <property type="match status" value="1"/>
</dbReference>
<evidence type="ECO:0000256" key="2">
    <source>
        <dbReference type="ARBA" id="ARBA00001974"/>
    </source>
</evidence>
<keyword evidence="11" id="KW-0479">Metal-binding</keyword>
<evidence type="ECO:0000256" key="12">
    <source>
        <dbReference type="ARBA" id="ARBA00022827"/>
    </source>
</evidence>
<dbReference type="GO" id="GO:0019825">
    <property type="term" value="F:oxygen binding"/>
    <property type="evidence" value="ECO:0007669"/>
    <property type="project" value="InterPro"/>
</dbReference>
<geneLocation type="plasmid" evidence="26">
    <name>201</name>
</geneLocation>
<evidence type="ECO:0000256" key="11">
    <source>
        <dbReference type="ARBA" id="ARBA00022723"/>
    </source>
</evidence>
<dbReference type="FunFam" id="3.40.50.80:FF:000010">
    <property type="entry name" value="Flavohemoprotein"/>
    <property type="match status" value="1"/>
</dbReference>
<evidence type="ECO:0000256" key="18">
    <source>
        <dbReference type="ARBA" id="ARBA00030024"/>
    </source>
</evidence>
<dbReference type="PRINTS" id="PR00410">
    <property type="entry name" value="PHEHYDRXLASE"/>
</dbReference>
<keyword evidence="7" id="KW-0216">Detoxification</keyword>
<dbReference type="GO" id="GO:0005344">
    <property type="term" value="F:oxygen carrier activity"/>
    <property type="evidence" value="ECO:0007669"/>
    <property type="project" value="UniProtKB-KW"/>
</dbReference>
<dbReference type="GO" id="GO:0046210">
    <property type="term" value="P:nitric oxide catabolic process"/>
    <property type="evidence" value="ECO:0007669"/>
    <property type="project" value="TreeGrafter"/>
</dbReference>
<reference evidence="26" key="1">
    <citation type="submission" date="2014-06" db="EMBL/GenBank/DDBJ databases">
        <title>Molecular and ecological studies on carbamate pesticide degrading bacteria isolated from agricultural soils.</title>
        <authorList>
            <person name="Kim D.-U."/>
            <person name="Ka J.-O."/>
        </authorList>
    </citation>
    <scope>NUCLEOTIDE SEQUENCE</scope>
    <source>
        <strain evidence="26">NS2</strain>
        <plasmid evidence="26">201</plasmid>
    </source>
</reference>
<evidence type="ECO:0000256" key="10">
    <source>
        <dbReference type="ARBA" id="ARBA00022630"/>
    </source>
</evidence>
<organism evidence="26">
    <name type="scientific">Sphingomonas sp. NS2</name>
    <dbReference type="NCBI Taxonomy" id="908605"/>
    <lineage>
        <taxon>Bacteria</taxon>
        <taxon>Pseudomonadati</taxon>
        <taxon>Pseudomonadota</taxon>
        <taxon>Alphaproteobacteria</taxon>
        <taxon>Sphingomonadales</taxon>
        <taxon>Sphingomonadaceae</taxon>
        <taxon>Sphingomonas</taxon>
    </lineage>
</organism>
<dbReference type="EC" id="1.14.12.17" evidence="5"/>
<evidence type="ECO:0000256" key="15">
    <source>
        <dbReference type="ARBA" id="ARBA00023004"/>
    </source>
</evidence>
<evidence type="ECO:0000256" key="16">
    <source>
        <dbReference type="ARBA" id="ARBA00023027"/>
    </source>
</evidence>
<dbReference type="InterPro" id="IPR012292">
    <property type="entry name" value="Globin/Proto"/>
</dbReference>
<name>A0A0D4ZZ84_9SPHN</name>
<dbReference type="EMBL" id="KM017070">
    <property type="protein sequence ID" value="AJW29241.1"/>
    <property type="molecule type" value="Genomic_DNA"/>
</dbReference>
<keyword evidence="13" id="KW-0521">NADP</keyword>
<dbReference type="PROSITE" id="PS51384">
    <property type="entry name" value="FAD_FR"/>
    <property type="match status" value="1"/>
</dbReference>
<comment type="catalytic activity">
    <reaction evidence="22">
        <text>2 nitric oxide + NADPH + 2 O2 = 2 nitrate + NADP(+) + H(+)</text>
        <dbReference type="Rhea" id="RHEA:19465"/>
        <dbReference type="ChEBI" id="CHEBI:15378"/>
        <dbReference type="ChEBI" id="CHEBI:15379"/>
        <dbReference type="ChEBI" id="CHEBI:16480"/>
        <dbReference type="ChEBI" id="CHEBI:17632"/>
        <dbReference type="ChEBI" id="CHEBI:57783"/>
        <dbReference type="ChEBI" id="CHEBI:58349"/>
        <dbReference type="EC" id="1.14.12.17"/>
    </reaction>
</comment>
<proteinExistence type="inferred from homology"/>
<evidence type="ECO:0000256" key="22">
    <source>
        <dbReference type="ARBA" id="ARBA00049433"/>
    </source>
</evidence>
<gene>
    <name evidence="26" type="ORF">plasmid201_053</name>
</gene>
<evidence type="ECO:0000313" key="26">
    <source>
        <dbReference type="EMBL" id="AJW29241.1"/>
    </source>
</evidence>
<dbReference type="GO" id="GO:0071500">
    <property type="term" value="P:cellular response to nitrosative stress"/>
    <property type="evidence" value="ECO:0007669"/>
    <property type="project" value="TreeGrafter"/>
</dbReference>
<evidence type="ECO:0000256" key="23">
    <source>
        <dbReference type="RuleBase" id="RU000356"/>
    </source>
</evidence>
<evidence type="ECO:0000256" key="21">
    <source>
        <dbReference type="ARBA" id="ARBA00048649"/>
    </source>
</evidence>
<dbReference type="PROSITE" id="PS01033">
    <property type="entry name" value="GLOBIN"/>
    <property type="match status" value="1"/>
</dbReference>
<evidence type="ECO:0000259" key="24">
    <source>
        <dbReference type="PROSITE" id="PS01033"/>
    </source>
</evidence>
<sequence>MSQPLSEQTIALVKATVPALEAHGLDIVNEMYARMFQNPEIRDLFNQSHHGDAGSQPRALTGAILAYASNIENLGALAPAVERIAQKHVGLQILPEHYPHVAEALLGAIKAVLGDAATDEILAAWGEAYWFLANILIAREGRIYGEQKGASGGWNGWRDFRVDAVVRESSVINSYILRPVDGQPVMGYKPGQYLTFWLEIPGHPPVKRNYSISAAPNGETYRISVKREELGLASGWIHRDVKVGTVLKVAAPAGEFFLDDHDERPVVLLSGGVGLTPMVAMLEALANEDAGIPVQYIHGTHDKLTHAMRDHVRTLATGAKAIQVIDFHQTPLADEVAGRDYDVAGIISDEWLVANTSVADAHYYICGPRPFLRHAVSTLSLAGVPSDRIHYEFFGPADELLAA</sequence>
<evidence type="ECO:0000256" key="5">
    <source>
        <dbReference type="ARBA" id="ARBA00012229"/>
    </source>
</evidence>
<dbReference type="InterPro" id="IPR039261">
    <property type="entry name" value="FNR_nucleotide-bd"/>
</dbReference>
<keyword evidence="12" id="KW-0274">FAD</keyword>
<dbReference type="Gene3D" id="1.10.490.10">
    <property type="entry name" value="Globins"/>
    <property type="match status" value="1"/>
</dbReference>
<dbReference type="CDD" id="cd06184">
    <property type="entry name" value="flavohem_like_fad_nad_binding"/>
    <property type="match status" value="1"/>
</dbReference>
<evidence type="ECO:0000256" key="8">
    <source>
        <dbReference type="ARBA" id="ARBA00022617"/>
    </source>
</evidence>
<dbReference type="Gene3D" id="3.40.50.80">
    <property type="entry name" value="Nucleotide-binding domain of ferredoxin-NADP reductase (FNR) module"/>
    <property type="match status" value="1"/>
</dbReference>
<evidence type="ECO:0000256" key="4">
    <source>
        <dbReference type="ARBA" id="ARBA00008414"/>
    </source>
</evidence>
<keyword evidence="8 23" id="KW-0349">Heme</keyword>
<dbReference type="Gene3D" id="2.40.30.10">
    <property type="entry name" value="Translation factors"/>
    <property type="match status" value="1"/>
</dbReference>
<evidence type="ECO:0000259" key="25">
    <source>
        <dbReference type="PROSITE" id="PS51384"/>
    </source>
</evidence>
<comment type="catalytic activity">
    <reaction evidence="21">
        <text>2 nitric oxide + NADH + 2 O2 = 2 nitrate + NAD(+) + H(+)</text>
        <dbReference type="Rhea" id="RHEA:19469"/>
        <dbReference type="ChEBI" id="CHEBI:15378"/>
        <dbReference type="ChEBI" id="CHEBI:15379"/>
        <dbReference type="ChEBI" id="CHEBI:16480"/>
        <dbReference type="ChEBI" id="CHEBI:17632"/>
        <dbReference type="ChEBI" id="CHEBI:57540"/>
        <dbReference type="ChEBI" id="CHEBI:57945"/>
        <dbReference type="EC" id="1.14.12.17"/>
    </reaction>
</comment>
<feature type="domain" description="Globin" evidence="24">
    <location>
        <begin position="4"/>
        <end position="141"/>
    </location>
</feature>
<evidence type="ECO:0000256" key="1">
    <source>
        <dbReference type="ARBA" id="ARBA00001970"/>
    </source>
</evidence>
<dbReference type="FunFam" id="1.10.490.10:FF:000003">
    <property type="entry name" value="Flavohemoprotein"/>
    <property type="match status" value="1"/>
</dbReference>
<dbReference type="InterPro" id="IPR017927">
    <property type="entry name" value="FAD-bd_FR_type"/>
</dbReference>
<evidence type="ECO:0000256" key="7">
    <source>
        <dbReference type="ARBA" id="ARBA00022575"/>
    </source>
</evidence>
<comment type="cofactor">
    <cofactor evidence="2">
        <name>FAD</name>
        <dbReference type="ChEBI" id="CHEBI:57692"/>
    </cofactor>
</comment>
<evidence type="ECO:0000256" key="13">
    <source>
        <dbReference type="ARBA" id="ARBA00022857"/>
    </source>
</evidence>
<evidence type="ECO:0000256" key="3">
    <source>
        <dbReference type="ARBA" id="ARBA00006401"/>
    </source>
</evidence>
<dbReference type="InterPro" id="IPR001433">
    <property type="entry name" value="OxRdtase_FAD/NAD-bd"/>
</dbReference>
<keyword evidence="14 26" id="KW-0560">Oxidoreductase</keyword>
<evidence type="ECO:0000256" key="17">
    <source>
        <dbReference type="ARBA" id="ARBA00025094"/>
    </source>
</evidence>
<keyword evidence="26" id="KW-0223">Dioxygenase</keyword>
<keyword evidence="23" id="KW-0813">Transport</keyword>
<dbReference type="PRINTS" id="PR00371">
    <property type="entry name" value="FPNCR"/>
</dbReference>
<comment type="similarity">
    <text evidence="4">Belongs to the globin family. Two-domain flavohemoproteins subfamily.</text>
</comment>
<accession>A0A0D4ZZ84</accession>
<evidence type="ECO:0000256" key="9">
    <source>
        <dbReference type="ARBA" id="ARBA00022621"/>
    </source>
</evidence>
<dbReference type="GO" id="GO:0008941">
    <property type="term" value="F:nitric oxide dioxygenase NAD(P)H activity"/>
    <property type="evidence" value="ECO:0007669"/>
    <property type="project" value="UniProtKB-EC"/>
</dbReference>
<dbReference type="InterPro" id="IPR017938">
    <property type="entry name" value="Riboflavin_synthase-like_b-brl"/>
</dbReference>
<dbReference type="AlphaFoldDB" id="A0A0D4ZZ84"/>
<dbReference type="PANTHER" id="PTHR43396">
    <property type="entry name" value="FLAVOHEMOPROTEIN"/>
    <property type="match status" value="1"/>
</dbReference>
<dbReference type="InterPro" id="IPR000971">
    <property type="entry name" value="Globin"/>
</dbReference>
<dbReference type="GO" id="GO:0046872">
    <property type="term" value="F:metal ion binding"/>
    <property type="evidence" value="ECO:0007669"/>
    <property type="project" value="UniProtKB-KW"/>
</dbReference>
<dbReference type="InterPro" id="IPR001709">
    <property type="entry name" value="Flavoprot_Pyr_Nucl_cyt_Rdtase"/>
</dbReference>
<dbReference type="GO" id="GO:0009636">
    <property type="term" value="P:response to toxic substance"/>
    <property type="evidence" value="ECO:0007669"/>
    <property type="project" value="UniProtKB-KW"/>
</dbReference>
<dbReference type="InterPro" id="IPR009050">
    <property type="entry name" value="Globin-like_sf"/>
</dbReference>
<dbReference type="PANTHER" id="PTHR43396:SF3">
    <property type="entry name" value="FLAVOHEMOPROTEIN"/>
    <property type="match status" value="1"/>
</dbReference>
<dbReference type="Pfam" id="PF00970">
    <property type="entry name" value="FAD_binding_6"/>
    <property type="match status" value="1"/>
</dbReference>